<dbReference type="EMBL" id="JBEYBR010000013">
    <property type="protein sequence ID" value="MEU2121637.1"/>
    <property type="molecule type" value="Genomic_DNA"/>
</dbReference>
<dbReference type="Proteomes" id="UP001550535">
    <property type="component" value="Unassembled WGS sequence"/>
</dbReference>
<gene>
    <name evidence="4" type="ORF">ABZ507_07335</name>
</gene>
<evidence type="ECO:0000313" key="4">
    <source>
        <dbReference type="EMBL" id="MEU2121637.1"/>
    </source>
</evidence>
<dbReference type="InterPro" id="IPR058333">
    <property type="entry name" value="DUF8020"/>
</dbReference>
<feature type="signal peptide" evidence="2">
    <location>
        <begin position="1"/>
        <end position="26"/>
    </location>
</feature>
<feature type="chain" id="PRO_5046947431" description="DUF8020 domain-containing protein" evidence="2">
    <location>
        <begin position="27"/>
        <end position="249"/>
    </location>
</feature>
<evidence type="ECO:0000313" key="5">
    <source>
        <dbReference type="Proteomes" id="UP001550535"/>
    </source>
</evidence>
<sequence length="249" mass="23863">MRSHATFVTILSAAAVLAGTGNAAQAAPPGRFHAAVAGTSVVVTLDDATFGRLDDRSIAVVDTGGAETMTLPVAVTVNRQPVALDAAISADGRTLTLTPDLVAAARITPVASPLEDQLALTRLSDDLGQFTSAGSAIGTLVGAVVGLGLGLSSCLVTGPGCLAVAPAAVAALAAGGGVVGTLIGGAAALAGSGWSYLTTVQSPPGQSPYAGQAEALQSGGTGAPDARLRPPSGSADALGTGSSALPDGS</sequence>
<evidence type="ECO:0000256" key="1">
    <source>
        <dbReference type="SAM" id="MobiDB-lite"/>
    </source>
</evidence>
<dbReference type="RefSeq" id="WP_157114894.1">
    <property type="nucleotide sequence ID" value="NZ_JBEYBM010000022.1"/>
</dbReference>
<accession>A0ABV2X6W6</accession>
<proteinExistence type="predicted"/>
<comment type="caution">
    <text evidence="4">The sequence shown here is derived from an EMBL/GenBank/DDBJ whole genome shotgun (WGS) entry which is preliminary data.</text>
</comment>
<organism evidence="4 5">
    <name type="scientific">Nocardia niwae</name>
    <dbReference type="NCBI Taxonomy" id="626084"/>
    <lineage>
        <taxon>Bacteria</taxon>
        <taxon>Bacillati</taxon>
        <taxon>Actinomycetota</taxon>
        <taxon>Actinomycetes</taxon>
        <taxon>Mycobacteriales</taxon>
        <taxon>Nocardiaceae</taxon>
        <taxon>Nocardia</taxon>
    </lineage>
</organism>
<reference evidence="4 5" key="1">
    <citation type="submission" date="2024-06" db="EMBL/GenBank/DDBJ databases">
        <title>The Natural Products Discovery Center: Release of the First 8490 Sequenced Strains for Exploring Actinobacteria Biosynthetic Diversity.</title>
        <authorList>
            <person name="Kalkreuter E."/>
            <person name="Kautsar S.A."/>
            <person name="Yang D."/>
            <person name="Bader C.D."/>
            <person name="Teijaro C.N."/>
            <person name="Fluegel L."/>
            <person name="Davis C.M."/>
            <person name="Simpson J.R."/>
            <person name="Lauterbach L."/>
            <person name="Steele A.D."/>
            <person name="Gui C."/>
            <person name="Meng S."/>
            <person name="Li G."/>
            <person name="Viehrig K."/>
            <person name="Ye F."/>
            <person name="Su P."/>
            <person name="Kiefer A.F."/>
            <person name="Nichols A."/>
            <person name="Cepeda A.J."/>
            <person name="Yan W."/>
            <person name="Fan B."/>
            <person name="Jiang Y."/>
            <person name="Adhikari A."/>
            <person name="Zheng C.-J."/>
            <person name="Schuster L."/>
            <person name="Cowan T.M."/>
            <person name="Smanski M.J."/>
            <person name="Chevrette M.G."/>
            <person name="De Carvalho L.P.S."/>
            <person name="Shen B."/>
        </authorList>
    </citation>
    <scope>NUCLEOTIDE SEQUENCE [LARGE SCALE GENOMIC DNA]</scope>
    <source>
        <strain evidence="4 5">NPDC019434</strain>
    </source>
</reference>
<keyword evidence="5" id="KW-1185">Reference proteome</keyword>
<keyword evidence="2" id="KW-0732">Signal</keyword>
<evidence type="ECO:0000259" key="3">
    <source>
        <dbReference type="Pfam" id="PF26059"/>
    </source>
</evidence>
<dbReference type="Pfam" id="PF26059">
    <property type="entry name" value="DUF8020"/>
    <property type="match status" value="1"/>
</dbReference>
<name>A0ABV2X6W6_9NOCA</name>
<protein>
    <recommendedName>
        <fullName evidence="3">DUF8020 domain-containing protein</fullName>
    </recommendedName>
</protein>
<evidence type="ECO:0000256" key="2">
    <source>
        <dbReference type="SAM" id="SignalP"/>
    </source>
</evidence>
<feature type="domain" description="DUF8020" evidence="3">
    <location>
        <begin position="32"/>
        <end position="100"/>
    </location>
</feature>
<feature type="region of interest" description="Disordered" evidence="1">
    <location>
        <begin position="205"/>
        <end position="249"/>
    </location>
</feature>